<dbReference type="EMBL" id="CP015136">
    <property type="protein sequence ID" value="AMY10124.1"/>
    <property type="molecule type" value="Genomic_DNA"/>
</dbReference>
<dbReference type="OrthoDB" id="9802472at2"/>
<gene>
    <name evidence="3" type="primary">ykoU_3</name>
    <name evidence="3" type="ORF">LuPra_03352</name>
</gene>
<dbReference type="GO" id="GO:0003910">
    <property type="term" value="F:DNA ligase (ATP) activity"/>
    <property type="evidence" value="ECO:0007669"/>
    <property type="project" value="UniProtKB-EC"/>
</dbReference>
<dbReference type="SUPFAM" id="SSF56091">
    <property type="entry name" value="DNA ligase/mRNA capping enzyme, catalytic domain"/>
    <property type="match status" value="1"/>
</dbReference>
<dbReference type="Gene3D" id="3.30.1490.70">
    <property type="match status" value="1"/>
</dbReference>
<dbReference type="GO" id="GO:0006281">
    <property type="term" value="P:DNA repair"/>
    <property type="evidence" value="ECO:0007669"/>
    <property type="project" value="InterPro"/>
</dbReference>
<dbReference type="Gene3D" id="3.30.470.30">
    <property type="entry name" value="DNA ligase/mRNA capping enzyme"/>
    <property type="match status" value="1"/>
</dbReference>
<name>A0A143PQN1_LUTPR</name>
<accession>A0A143PQN1</accession>
<keyword evidence="4" id="KW-1185">Reference proteome</keyword>
<proteinExistence type="predicted"/>
<dbReference type="GO" id="GO:0006310">
    <property type="term" value="P:DNA recombination"/>
    <property type="evidence" value="ECO:0007669"/>
    <property type="project" value="InterPro"/>
</dbReference>
<feature type="domain" description="ATP-dependent DNA ligase family profile" evidence="2">
    <location>
        <begin position="23"/>
        <end position="147"/>
    </location>
</feature>
<sequence>MVNPASIQPIAPVRVPVPPRDRSYIHEVKFDGFRGVIYIGQGEPAVYSKRGYRFARFAQLGRNVTDALRGRAAILDGEIVCLDANGRPDFAALMTRRGTPVYAAFDLLALDGQDLRALPLLDRERRLRRLIRQDGPALRYVPHVRCDGVDFSGRRVHSISKASSASRPARRTSASRARGGRR</sequence>
<evidence type="ECO:0000313" key="3">
    <source>
        <dbReference type="EMBL" id="AMY10124.1"/>
    </source>
</evidence>
<dbReference type="Pfam" id="PF01068">
    <property type="entry name" value="DNA_ligase_A_M"/>
    <property type="match status" value="1"/>
</dbReference>
<reference evidence="4" key="2">
    <citation type="submission" date="2016-04" db="EMBL/GenBank/DDBJ databases">
        <title>First Complete Genome Sequence of a Subdivision 6 Acidobacterium.</title>
        <authorList>
            <person name="Huang S."/>
            <person name="Vieira S."/>
            <person name="Bunk B."/>
            <person name="Riedel T."/>
            <person name="Sproeer C."/>
            <person name="Overmann J."/>
        </authorList>
    </citation>
    <scope>NUCLEOTIDE SEQUENCE [LARGE SCALE GENOMIC DNA]</scope>
    <source>
        <strain evidence="4">DSM 100886 HEG_-6_39</strain>
    </source>
</reference>
<keyword evidence="3" id="KW-0436">Ligase</keyword>
<dbReference type="Proteomes" id="UP000076079">
    <property type="component" value="Chromosome"/>
</dbReference>
<evidence type="ECO:0000259" key="2">
    <source>
        <dbReference type="Pfam" id="PF01068"/>
    </source>
</evidence>
<dbReference type="AlphaFoldDB" id="A0A143PQN1"/>
<protein>
    <submittedName>
        <fullName evidence="3">Putative ATP-dependent DNA ligase YkoU</fullName>
        <ecNumber evidence="3">6.5.1.1</ecNumber>
    </submittedName>
</protein>
<dbReference type="KEGG" id="abac:LuPra_03352"/>
<dbReference type="EC" id="6.5.1.1" evidence="3"/>
<feature type="region of interest" description="Disordered" evidence="1">
    <location>
        <begin position="159"/>
        <end position="182"/>
    </location>
</feature>
<dbReference type="STRING" id="1855912.LuPra_03352"/>
<evidence type="ECO:0000313" key="4">
    <source>
        <dbReference type="Proteomes" id="UP000076079"/>
    </source>
</evidence>
<dbReference type="RefSeq" id="WP_110171799.1">
    <property type="nucleotide sequence ID" value="NZ_CP015136.1"/>
</dbReference>
<organism evidence="3 4">
    <name type="scientific">Luteitalea pratensis</name>
    <dbReference type="NCBI Taxonomy" id="1855912"/>
    <lineage>
        <taxon>Bacteria</taxon>
        <taxon>Pseudomonadati</taxon>
        <taxon>Acidobacteriota</taxon>
        <taxon>Vicinamibacteria</taxon>
        <taxon>Vicinamibacterales</taxon>
        <taxon>Vicinamibacteraceae</taxon>
        <taxon>Luteitalea</taxon>
    </lineage>
</organism>
<dbReference type="InterPro" id="IPR012310">
    <property type="entry name" value="DNA_ligase_ATP-dep_cent"/>
</dbReference>
<dbReference type="GO" id="GO:0005524">
    <property type="term" value="F:ATP binding"/>
    <property type="evidence" value="ECO:0007669"/>
    <property type="project" value="InterPro"/>
</dbReference>
<reference evidence="3 4" key="1">
    <citation type="journal article" date="2016" name="Genome Announc.">
        <title>First Complete Genome Sequence of a Subdivision 6 Acidobacterium Strain.</title>
        <authorList>
            <person name="Huang S."/>
            <person name="Vieira S."/>
            <person name="Bunk B."/>
            <person name="Riedel T."/>
            <person name="Sproer C."/>
            <person name="Overmann J."/>
        </authorList>
    </citation>
    <scope>NUCLEOTIDE SEQUENCE [LARGE SCALE GENOMIC DNA]</scope>
    <source>
        <strain evidence="4">DSM 100886 HEG_-6_39</strain>
    </source>
</reference>
<evidence type="ECO:0000256" key="1">
    <source>
        <dbReference type="SAM" id="MobiDB-lite"/>
    </source>
</evidence>